<comment type="caution">
    <text evidence="2">The sequence shown here is derived from an EMBL/GenBank/DDBJ whole genome shotgun (WGS) entry which is preliminary data.</text>
</comment>
<feature type="transmembrane region" description="Helical" evidence="1">
    <location>
        <begin position="34"/>
        <end position="57"/>
    </location>
</feature>
<evidence type="ECO:0000256" key="1">
    <source>
        <dbReference type="SAM" id="Phobius"/>
    </source>
</evidence>
<keyword evidence="1" id="KW-1133">Transmembrane helix</keyword>
<feature type="transmembrane region" description="Helical" evidence="1">
    <location>
        <begin position="64"/>
        <end position="84"/>
    </location>
</feature>
<accession>A0A0R0AS68</accession>
<keyword evidence="1" id="KW-0812">Transmembrane</keyword>
<dbReference type="AlphaFoldDB" id="A0A0R0AS68"/>
<dbReference type="RefSeq" id="WP_057642941.1">
    <property type="nucleotide sequence ID" value="NZ_LLXU01000020.1"/>
</dbReference>
<gene>
    <name evidence="2" type="ORF">ARC20_17495</name>
</gene>
<reference evidence="2 3" key="1">
    <citation type="submission" date="2015-10" db="EMBL/GenBank/DDBJ databases">
        <title>Genome sequencing and analysis of members of genus Stenotrophomonas.</title>
        <authorList>
            <person name="Patil P.P."/>
            <person name="Midha S."/>
            <person name="Patil P.B."/>
        </authorList>
    </citation>
    <scope>NUCLEOTIDE SEQUENCE [LARGE SCALE GENOMIC DNA]</scope>
    <source>
        <strain evidence="2 3">JCM 16536</strain>
    </source>
</reference>
<proteinExistence type="predicted"/>
<dbReference type="PANTHER" id="PTHR34351:SF1">
    <property type="entry name" value="SLR1927 PROTEIN"/>
    <property type="match status" value="1"/>
</dbReference>
<dbReference type="STRING" id="676599.ARC20_17495"/>
<name>A0A0R0AS68_9GAMM</name>
<protein>
    <submittedName>
        <fullName evidence="2">Uncharacterized protein</fullName>
    </submittedName>
</protein>
<dbReference type="Proteomes" id="UP000051802">
    <property type="component" value="Unassembled WGS sequence"/>
</dbReference>
<sequence length="319" mass="35488">MNRDAALAGWRRLALLARPRSTEALPVRLDRRRIYVLPTPFGGFIGLLLMAMLLGALNYNNNPALLLALLLGAAAIASAIMAHLQLSGLELTALAADPVPAGTPLHLRLVFAAHDARTRRGLCLQHPDDTTWCSVGDADDHAAELRLPTVRRGWLEIGRLRLSTTHPLGLVRAWSWLWPDVPLLVYPTPETEGPPLPLGEGQPTGTRLHAQGEELHQLRPYRTGDARRAIAWKHSARRDTLLVREYEQPTGVDVQLDWRALAGLPYERRIARLARWVEEAEREGRRYRLNLPGQPALGPARGAQHRHECLRALALLPHA</sequence>
<dbReference type="PANTHER" id="PTHR34351">
    <property type="entry name" value="SLR1927 PROTEIN-RELATED"/>
    <property type="match status" value="1"/>
</dbReference>
<keyword evidence="3" id="KW-1185">Reference proteome</keyword>
<keyword evidence="1" id="KW-0472">Membrane</keyword>
<organism evidence="2 3">
    <name type="scientific">Stenotrophomonas panacihumi</name>
    <dbReference type="NCBI Taxonomy" id="676599"/>
    <lineage>
        <taxon>Bacteria</taxon>
        <taxon>Pseudomonadati</taxon>
        <taxon>Pseudomonadota</taxon>
        <taxon>Gammaproteobacteria</taxon>
        <taxon>Lysobacterales</taxon>
        <taxon>Lysobacteraceae</taxon>
        <taxon>Stenotrophomonas</taxon>
    </lineage>
</organism>
<dbReference type="OrthoDB" id="5298497at2"/>
<dbReference type="EMBL" id="LLXU01000020">
    <property type="protein sequence ID" value="KRG48022.1"/>
    <property type="molecule type" value="Genomic_DNA"/>
</dbReference>
<evidence type="ECO:0000313" key="2">
    <source>
        <dbReference type="EMBL" id="KRG48022.1"/>
    </source>
</evidence>
<evidence type="ECO:0000313" key="3">
    <source>
        <dbReference type="Proteomes" id="UP000051802"/>
    </source>
</evidence>